<dbReference type="AlphaFoldDB" id="A0A231VL07"/>
<dbReference type="SUPFAM" id="SSF53448">
    <property type="entry name" value="Nucleotide-diphospho-sugar transferases"/>
    <property type="match status" value="1"/>
</dbReference>
<sequence length="246" mass="29011">MKKAAIIQTRMGSTRLPGKVMKIIMGKAIIEHVVNRVKASKEIDDIIIATTIKKEDDIIVEEAKKLNVKYFRGSEEDVLSRYYYAAKENNADIVIRITSDCPVIDPKIIDDMIYKFMQLYEQDNMDYMSNTIERTYPRGLDVEIFTFESLEKAFIEADKPYQREHVTPYIYENPEIFKIGGFKNNIDYSSYRWTLDTIEDFKVIESIYQALYDKDRLFYFTDIISFIKEHPEISEINKNIEQKKLI</sequence>
<keyword evidence="1" id="KW-0548">Nucleotidyltransferase</keyword>
<dbReference type="RefSeq" id="WP_094044239.1">
    <property type="nucleotide sequence ID" value="NZ_NKHD01000010.1"/>
</dbReference>
<dbReference type="GO" id="GO:0016779">
    <property type="term" value="F:nucleotidyltransferase activity"/>
    <property type="evidence" value="ECO:0007669"/>
    <property type="project" value="UniProtKB-KW"/>
</dbReference>
<dbReference type="PANTHER" id="PTHR42866">
    <property type="entry name" value="3-DEOXY-MANNO-OCTULOSONATE CYTIDYLYLTRANSFERASE"/>
    <property type="match status" value="1"/>
</dbReference>
<dbReference type="Gene3D" id="3.90.550.10">
    <property type="entry name" value="Spore Coat Polysaccharide Biosynthesis Protein SpsA, Chain A"/>
    <property type="match status" value="1"/>
</dbReference>
<dbReference type="Pfam" id="PF02348">
    <property type="entry name" value="CTP_transf_3"/>
    <property type="match status" value="1"/>
</dbReference>
<dbReference type="CDD" id="cd02518">
    <property type="entry name" value="GT2_SpsF"/>
    <property type="match status" value="1"/>
</dbReference>
<dbReference type="Proteomes" id="UP000215301">
    <property type="component" value="Unassembled WGS sequence"/>
</dbReference>
<comment type="caution">
    <text evidence="1">The sequence shown here is derived from an EMBL/GenBank/DDBJ whole genome shotgun (WGS) entry which is preliminary data.</text>
</comment>
<dbReference type="GO" id="GO:0005829">
    <property type="term" value="C:cytosol"/>
    <property type="evidence" value="ECO:0007669"/>
    <property type="project" value="TreeGrafter"/>
</dbReference>
<name>A0A231VL07_THETR</name>
<evidence type="ECO:0000313" key="2">
    <source>
        <dbReference type="Proteomes" id="UP000215301"/>
    </source>
</evidence>
<evidence type="ECO:0000313" key="1">
    <source>
        <dbReference type="EMBL" id="OXT08747.1"/>
    </source>
</evidence>
<dbReference type="InterPro" id="IPR029044">
    <property type="entry name" value="Nucleotide-diphossugar_trans"/>
</dbReference>
<dbReference type="PANTHER" id="PTHR42866:SF1">
    <property type="entry name" value="SPORE COAT POLYSACCHARIDE BIOSYNTHESIS PROTEIN SPSF"/>
    <property type="match status" value="1"/>
</dbReference>
<reference evidence="1 2" key="1">
    <citation type="submission" date="2017-06" db="EMBL/GenBank/DDBJ databases">
        <title>Isolation and characterization of a thermophilic and butanogenic Thermoanaerobacterium thermosaccharolyticum M5 capable of efficient degradation of hemicellulose.</title>
        <authorList>
            <person name="Xin F."/>
            <person name="Jiang Y."/>
        </authorList>
    </citation>
    <scope>NUCLEOTIDE SEQUENCE [LARGE SCALE GENOMIC DNA]</scope>
    <source>
        <strain evidence="1 2">M5</strain>
    </source>
</reference>
<protein>
    <submittedName>
        <fullName evidence="1">Acylneuraminate cytidylyltransferase</fullName>
    </submittedName>
</protein>
<dbReference type="InterPro" id="IPR003329">
    <property type="entry name" value="Cytidylyl_trans"/>
</dbReference>
<organism evidence="1 2">
    <name type="scientific">Thermoanaerobacterium thermosaccharolyticum</name>
    <name type="common">Clostridium thermosaccharolyticum</name>
    <dbReference type="NCBI Taxonomy" id="1517"/>
    <lineage>
        <taxon>Bacteria</taxon>
        <taxon>Bacillati</taxon>
        <taxon>Bacillota</taxon>
        <taxon>Clostridia</taxon>
        <taxon>Thermoanaerobacterales</taxon>
        <taxon>Thermoanaerobacteraceae</taxon>
        <taxon>Thermoanaerobacterium</taxon>
    </lineage>
</organism>
<accession>A0A231VL07</accession>
<dbReference type="EMBL" id="NKHD01000010">
    <property type="protein sequence ID" value="OXT08747.1"/>
    <property type="molecule type" value="Genomic_DNA"/>
</dbReference>
<keyword evidence="1" id="KW-0808">Transferase</keyword>
<gene>
    <name evidence="1" type="ORF">CE561_03985</name>
</gene>
<proteinExistence type="predicted"/>